<name>A0A0E0Q627_ORYRU</name>
<evidence type="ECO:0000313" key="2">
    <source>
        <dbReference type="EnsemblPlants" id="ORUFI07G08550.1"/>
    </source>
</evidence>
<protein>
    <submittedName>
        <fullName evidence="2">Uncharacterized protein</fullName>
    </submittedName>
</protein>
<dbReference type="OMA" id="TNCSFAL"/>
<dbReference type="Proteomes" id="UP000008022">
    <property type="component" value="Unassembled WGS sequence"/>
</dbReference>
<feature type="region of interest" description="Disordered" evidence="1">
    <location>
        <begin position="1"/>
        <end position="52"/>
    </location>
</feature>
<reference evidence="2" key="2">
    <citation type="submission" date="2015-06" db="UniProtKB">
        <authorList>
            <consortium name="EnsemblPlants"/>
        </authorList>
    </citation>
    <scope>IDENTIFICATION</scope>
</reference>
<evidence type="ECO:0000313" key="3">
    <source>
        <dbReference type="Proteomes" id="UP000008022"/>
    </source>
</evidence>
<keyword evidence="3" id="KW-1185">Reference proteome</keyword>
<accession>A0A0E0Q627</accession>
<dbReference type="EnsemblPlants" id="ORUFI07G08550.1">
    <property type="protein sequence ID" value="ORUFI07G08550.1"/>
    <property type="gene ID" value="ORUFI07G08550"/>
</dbReference>
<dbReference type="Gramene" id="ORUFI07G08550.1">
    <property type="protein sequence ID" value="ORUFI07G08550.1"/>
    <property type="gene ID" value="ORUFI07G08550"/>
</dbReference>
<sequence>MVPPPPTENPRFEGGENGDNDYPLVATSDGEAVSSPSPSAAASTPTAASAPTGGSWWTDWFVRRRLFVPDWVNHPTNCSFALGRTVSTGGDQYKLLRIRTDRVLQVCSVLALGGDGINSGSCVQWRKVPSPPQNVFTGDARLYVTLAALRGSLVVAQDDGESAEAVVVLDDGRVVFWVWDTTFSHADAGGVMLVYDPATGGQTEVAAMAGAVHIGVYTGSLLRLRN</sequence>
<dbReference type="HOGENOM" id="CLU_1306527_0_0_1"/>
<proteinExistence type="predicted"/>
<feature type="compositionally biased region" description="Low complexity" evidence="1">
    <location>
        <begin position="34"/>
        <end position="52"/>
    </location>
</feature>
<dbReference type="AlphaFoldDB" id="A0A0E0Q627"/>
<reference evidence="3" key="1">
    <citation type="submission" date="2013-06" db="EMBL/GenBank/DDBJ databases">
        <authorList>
            <person name="Zhao Q."/>
        </authorList>
    </citation>
    <scope>NUCLEOTIDE SEQUENCE</scope>
    <source>
        <strain evidence="3">cv. W1943</strain>
    </source>
</reference>
<evidence type="ECO:0000256" key="1">
    <source>
        <dbReference type="SAM" id="MobiDB-lite"/>
    </source>
</evidence>
<organism evidence="2 3">
    <name type="scientific">Oryza rufipogon</name>
    <name type="common">Brownbeard rice</name>
    <name type="synonym">Asian wild rice</name>
    <dbReference type="NCBI Taxonomy" id="4529"/>
    <lineage>
        <taxon>Eukaryota</taxon>
        <taxon>Viridiplantae</taxon>
        <taxon>Streptophyta</taxon>
        <taxon>Embryophyta</taxon>
        <taxon>Tracheophyta</taxon>
        <taxon>Spermatophyta</taxon>
        <taxon>Magnoliopsida</taxon>
        <taxon>Liliopsida</taxon>
        <taxon>Poales</taxon>
        <taxon>Poaceae</taxon>
        <taxon>BOP clade</taxon>
        <taxon>Oryzoideae</taxon>
        <taxon>Oryzeae</taxon>
        <taxon>Oryzinae</taxon>
        <taxon>Oryza</taxon>
    </lineage>
</organism>